<dbReference type="Proteomes" id="UP001236806">
    <property type="component" value="Unassembled WGS sequence"/>
</dbReference>
<accession>A0ABU0PGM0</accession>
<dbReference type="EMBL" id="JAUSXB010000001">
    <property type="protein sequence ID" value="MDQ0673109.1"/>
    <property type="molecule type" value="Genomic_DNA"/>
</dbReference>
<organism evidence="1 2">
    <name type="scientific">Pseudarthrobacter siccitolerans</name>
    <dbReference type="NCBI Taxonomy" id="861266"/>
    <lineage>
        <taxon>Bacteria</taxon>
        <taxon>Bacillati</taxon>
        <taxon>Actinomycetota</taxon>
        <taxon>Actinomycetes</taxon>
        <taxon>Micrococcales</taxon>
        <taxon>Micrococcaceae</taxon>
        <taxon>Pseudarthrobacter</taxon>
    </lineage>
</organism>
<evidence type="ECO:0000313" key="2">
    <source>
        <dbReference type="Proteomes" id="UP001236806"/>
    </source>
</evidence>
<name>A0ABU0PGM0_9MICC</name>
<proteinExistence type="predicted"/>
<sequence length="82" mass="8999">MISKEQAVIGSCDELSPGDAIEAFYGNTLVHRGPVSEIAPQHGLFWILDTLTGSRRLLDSSELEIVRLPAHYREVLVGAPVR</sequence>
<comment type="caution">
    <text evidence="1">The sequence shown here is derived from an EMBL/GenBank/DDBJ whole genome shotgun (WGS) entry which is preliminary data.</text>
</comment>
<keyword evidence="2" id="KW-1185">Reference proteome</keyword>
<gene>
    <name evidence="1" type="ORF">QFZ36_000670</name>
</gene>
<reference evidence="1 2" key="1">
    <citation type="submission" date="2023-07" db="EMBL/GenBank/DDBJ databases">
        <title>Comparative genomics of wheat-associated soil bacteria to identify genetic determinants of phenazine resistance.</title>
        <authorList>
            <person name="Mouncey N."/>
        </authorList>
    </citation>
    <scope>NUCLEOTIDE SEQUENCE [LARGE SCALE GENOMIC DNA]</scope>
    <source>
        <strain evidence="1 2">W1I3</strain>
    </source>
</reference>
<protein>
    <submittedName>
        <fullName evidence="1">Uncharacterized protein</fullName>
    </submittedName>
</protein>
<evidence type="ECO:0000313" key="1">
    <source>
        <dbReference type="EMBL" id="MDQ0673109.1"/>
    </source>
</evidence>
<dbReference type="RefSeq" id="WP_306633913.1">
    <property type="nucleotide sequence ID" value="NZ_JAUSXB010000001.1"/>
</dbReference>